<sequence>MNRVAVKEIEACPEEEEEQNDDVSPIRVCSGPGAYRVDPVDFVALPPPQDEEIRMYLGPGAYRVDPVDVDGLPRSHDADEQFSISTDLPPQADVELAAVEAWEVDDNVLEGVLIQDESNTAAEDFVGDDNDDGENTEEESKKTSCVQKTCLRVAVGLMAITALGFGLGMGLRPKAGNDEIDEVIAKKEKEIDAIEEKLAKKDEEIEDVMAEAVNTQKDELFMYLMTLYAAPEINETERCRNGYASSCGECWCAADDDWSGDEGEFICPPYPTGWIDSCTPSERKLKVSSHFKSYVRTDSSSNANEDRLPIITDYYSQTESPLVIPTSDGGVTPCNPFGKSVDSANPFADLPLCFDFAVAADIDQHVENAVCVFKLTGGANEVTPQTLALEEALASPENTEIIHTGPCGVCSTPQDVVSLIERTDSWYAASNSCVIASVMASGTTVYGDTSLFKHYFSCYHEILGNSASCSMVLAALVLGTSMFCDWQDSIFDTMFQTGDARFWYGGKAPTCTSLDNGCSIVSVEELFGLPELGLFNPHTQQISILMDTTLKCSAYLEVANISEHMILCPGDIL</sequence>
<gene>
    <name evidence="4" type="ORF">QTG54_007760</name>
</gene>
<name>A0AAD9DBJ6_9STRA</name>
<evidence type="ECO:0000256" key="1">
    <source>
        <dbReference type="SAM" id="Coils"/>
    </source>
</evidence>
<evidence type="ECO:0000256" key="3">
    <source>
        <dbReference type="SAM" id="Phobius"/>
    </source>
</evidence>
<evidence type="ECO:0000256" key="2">
    <source>
        <dbReference type="SAM" id="MobiDB-lite"/>
    </source>
</evidence>
<dbReference type="EMBL" id="JATAAI010000013">
    <property type="protein sequence ID" value="KAK1741282.1"/>
    <property type="molecule type" value="Genomic_DNA"/>
</dbReference>
<keyword evidence="1" id="KW-0175">Coiled coil</keyword>
<keyword evidence="3" id="KW-1133">Transmembrane helix</keyword>
<evidence type="ECO:0000313" key="5">
    <source>
        <dbReference type="Proteomes" id="UP001224775"/>
    </source>
</evidence>
<organism evidence="4 5">
    <name type="scientific">Skeletonema marinoi</name>
    <dbReference type="NCBI Taxonomy" id="267567"/>
    <lineage>
        <taxon>Eukaryota</taxon>
        <taxon>Sar</taxon>
        <taxon>Stramenopiles</taxon>
        <taxon>Ochrophyta</taxon>
        <taxon>Bacillariophyta</taxon>
        <taxon>Coscinodiscophyceae</taxon>
        <taxon>Thalassiosirophycidae</taxon>
        <taxon>Thalassiosirales</taxon>
        <taxon>Skeletonemataceae</taxon>
        <taxon>Skeletonema</taxon>
        <taxon>Skeletonema marinoi-dohrnii complex</taxon>
    </lineage>
</organism>
<reference evidence="4" key="1">
    <citation type="submission" date="2023-06" db="EMBL/GenBank/DDBJ databases">
        <title>Survivors Of The Sea: Transcriptome response of Skeletonema marinoi to long-term dormancy.</title>
        <authorList>
            <person name="Pinder M.I.M."/>
            <person name="Kourtchenko O."/>
            <person name="Robertson E.K."/>
            <person name="Larsson T."/>
            <person name="Maumus F."/>
            <person name="Osuna-Cruz C.M."/>
            <person name="Vancaester E."/>
            <person name="Stenow R."/>
            <person name="Vandepoele K."/>
            <person name="Ploug H."/>
            <person name="Bruchert V."/>
            <person name="Godhe A."/>
            <person name="Topel M."/>
        </authorList>
    </citation>
    <scope>NUCLEOTIDE SEQUENCE</scope>
    <source>
        <strain evidence="4">R05AC</strain>
    </source>
</reference>
<protein>
    <submittedName>
        <fullName evidence="4">Uncharacterized protein</fullName>
    </submittedName>
</protein>
<proteinExistence type="predicted"/>
<keyword evidence="3" id="KW-0472">Membrane</keyword>
<feature type="compositionally biased region" description="Acidic residues" evidence="2">
    <location>
        <begin position="125"/>
        <end position="137"/>
    </location>
</feature>
<feature type="coiled-coil region" evidence="1">
    <location>
        <begin position="177"/>
        <end position="218"/>
    </location>
</feature>
<dbReference type="AlphaFoldDB" id="A0AAD9DBJ6"/>
<dbReference type="Proteomes" id="UP001224775">
    <property type="component" value="Unassembled WGS sequence"/>
</dbReference>
<feature type="transmembrane region" description="Helical" evidence="3">
    <location>
        <begin position="150"/>
        <end position="171"/>
    </location>
</feature>
<feature type="region of interest" description="Disordered" evidence="2">
    <location>
        <begin position="119"/>
        <end position="143"/>
    </location>
</feature>
<keyword evidence="3" id="KW-0812">Transmembrane</keyword>
<keyword evidence="5" id="KW-1185">Reference proteome</keyword>
<comment type="caution">
    <text evidence="4">The sequence shown here is derived from an EMBL/GenBank/DDBJ whole genome shotgun (WGS) entry which is preliminary data.</text>
</comment>
<accession>A0AAD9DBJ6</accession>
<evidence type="ECO:0000313" key="4">
    <source>
        <dbReference type="EMBL" id="KAK1741282.1"/>
    </source>
</evidence>